<evidence type="ECO:0000313" key="2">
    <source>
        <dbReference type="EMBL" id="RRT83664.1"/>
    </source>
</evidence>
<dbReference type="EMBL" id="AMZH03000455">
    <property type="protein sequence ID" value="RRT83664.1"/>
    <property type="molecule type" value="Genomic_DNA"/>
</dbReference>
<accession>A0A427B597</accession>
<organism evidence="2 3">
    <name type="scientific">Ensete ventricosum</name>
    <name type="common">Abyssinian banana</name>
    <name type="synonym">Musa ensete</name>
    <dbReference type="NCBI Taxonomy" id="4639"/>
    <lineage>
        <taxon>Eukaryota</taxon>
        <taxon>Viridiplantae</taxon>
        <taxon>Streptophyta</taxon>
        <taxon>Embryophyta</taxon>
        <taxon>Tracheophyta</taxon>
        <taxon>Spermatophyta</taxon>
        <taxon>Magnoliopsida</taxon>
        <taxon>Liliopsida</taxon>
        <taxon>Zingiberales</taxon>
        <taxon>Musaceae</taxon>
        <taxon>Ensete</taxon>
    </lineage>
</organism>
<sequence length="227" mass="24454">MGDATSGPRTSALILFRFLSPTLPLLLLLLLLLLLVPHLSGEEPPQRAETLVARHPRRGPHHAGCLTTGQICRNPRPLPSNRRSSGAAGLAPDLVPMEVACVELRLRALAKVSLVSSSFSRCFVCGRRPSWGLTLVVMVVVVFVRGEENDKPGAVVRLRGTARDRAAGGEPRRLLPPRAQRAGKDVTVAFPRVCSAGVLLLFPPRFLCSPGHAGLERTSSFNGRKLS</sequence>
<name>A0A427B597_ENSVE</name>
<dbReference type="Proteomes" id="UP000287651">
    <property type="component" value="Unassembled WGS sequence"/>
</dbReference>
<protein>
    <submittedName>
        <fullName evidence="2">Uncharacterized protein</fullName>
    </submittedName>
</protein>
<proteinExistence type="predicted"/>
<evidence type="ECO:0000313" key="3">
    <source>
        <dbReference type="Proteomes" id="UP000287651"/>
    </source>
</evidence>
<reference evidence="2 3" key="1">
    <citation type="journal article" date="2014" name="Agronomy (Basel)">
        <title>A Draft Genome Sequence for Ensete ventricosum, the Drought-Tolerant Tree Against Hunger.</title>
        <authorList>
            <person name="Harrison J."/>
            <person name="Moore K.A."/>
            <person name="Paszkiewicz K."/>
            <person name="Jones T."/>
            <person name="Grant M."/>
            <person name="Ambacheew D."/>
            <person name="Muzemil S."/>
            <person name="Studholme D.J."/>
        </authorList>
    </citation>
    <scope>NUCLEOTIDE SEQUENCE [LARGE SCALE GENOMIC DNA]</scope>
</reference>
<gene>
    <name evidence="2" type="ORF">B296_00016160</name>
</gene>
<feature type="signal peptide" evidence="1">
    <location>
        <begin position="1"/>
        <end position="41"/>
    </location>
</feature>
<comment type="caution">
    <text evidence="2">The sequence shown here is derived from an EMBL/GenBank/DDBJ whole genome shotgun (WGS) entry which is preliminary data.</text>
</comment>
<feature type="chain" id="PRO_5019016451" evidence="1">
    <location>
        <begin position="42"/>
        <end position="227"/>
    </location>
</feature>
<evidence type="ECO:0000256" key="1">
    <source>
        <dbReference type="SAM" id="SignalP"/>
    </source>
</evidence>
<dbReference type="AlphaFoldDB" id="A0A427B597"/>
<keyword evidence="1" id="KW-0732">Signal</keyword>